<evidence type="ECO:0000313" key="1">
    <source>
        <dbReference type="EMBL" id="PED81409.1"/>
    </source>
</evidence>
<evidence type="ECO:0000313" key="2">
    <source>
        <dbReference type="Proteomes" id="UP000221020"/>
    </source>
</evidence>
<reference evidence="1 2" key="1">
    <citation type="submission" date="2017-09" db="EMBL/GenBank/DDBJ databases">
        <title>Large-scale bioinformatics analysis of Bacillus genomes uncovers conserved roles of natural products in bacterial physiology.</title>
        <authorList>
            <consortium name="Agbiome Team Llc"/>
            <person name="Bleich R.M."/>
            <person name="Grubbs K.J."/>
            <person name="Santa Maria K.C."/>
            <person name="Allen S.E."/>
            <person name="Farag S."/>
            <person name="Shank E.A."/>
            <person name="Bowers A."/>
        </authorList>
    </citation>
    <scope>NUCLEOTIDE SEQUENCE [LARGE SCALE GENOMIC DNA]</scope>
    <source>
        <strain evidence="1 2">AFS092012</strain>
    </source>
</reference>
<gene>
    <name evidence="1" type="ORF">CON65_17445</name>
</gene>
<name>A0AA91VAQ1_9BACI</name>
<proteinExistence type="predicted"/>
<comment type="caution">
    <text evidence="1">The sequence shown here is derived from an EMBL/GenBank/DDBJ whole genome shotgun (WGS) entry which is preliminary data.</text>
</comment>
<dbReference type="EMBL" id="NVOR01000067">
    <property type="protein sequence ID" value="PED81409.1"/>
    <property type="molecule type" value="Genomic_DNA"/>
</dbReference>
<organism evidence="1 2">
    <name type="scientific">Bacillus pseudomycoides</name>
    <dbReference type="NCBI Taxonomy" id="64104"/>
    <lineage>
        <taxon>Bacteria</taxon>
        <taxon>Bacillati</taxon>
        <taxon>Bacillota</taxon>
        <taxon>Bacilli</taxon>
        <taxon>Bacillales</taxon>
        <taxon>Bacillaceae</taxon>
        <taxon>Bacillus</taxon>
        <taxon>Bacillus cereus group</taxon>
    </lineage>
</organism>
<sequence length="74" mass="8334">MNSCLLDKGHYSVIGDKKQTILLAQDGQGRGQFMSILIRDGKLFETLGNVSLLGRNSFDRYNIKHSCDFNVNLK</sequence>
<accession>A0AA91VAQ1</accession>
<dbReference type="AlphaFoldDB" id="A0AA91VAQ1"/>
<protein>
    <submittedName>
        <fullName evidence="1">Uncharacterized protein</fullName>
    </submittedName>
</protein>
<dbReference type="Proteomes" id="UP000221020">
    <property type="component" value="Unassembled WGS sequence"/>
</dbReference>